<evidence type="ECO:0000256" key="5">
    <source>
        <dbReference type="ARBA" id="ARBA00022722"/>
    </source>
</evidence>
<dbReference type="CDD" id="cd18808">
    <property type="entry name" value="SF1_C_Upf1"/>
    <property type="match status" value="1"/>
</dbReference>
<evidence type="ECO:0000259" key="22">
    <source>
        <dbReference type="Pfam" id="PF13087"/>
    </source>
</evidence>
<dbReference type="EC" id="3.6.4.12" evidence="19"/>
<reference evidence="24" key="1">
    <citation type="submission" date="2019-12" db="UniProtKB">
        <authorList>
            <consortium name="WormBaseParasite"/>
        </authorList>
    </citation>
    <scope>IDENTIFICATION</scope>
</reference>
<dbReference type="Gene3D" id="3.90.320.10">
    <property type="match status" value="1"/>
</dbReference>
<keyword evidence="7 19" id="KW-0547">Nucleotide-binding</keyword>
<keyword evidence="16 19" id="KW-0539">Nucleus</keyword>
<comment type="catalytic activity">
    <reaction evidence="18 19">
        <text>ATP + H2O = ADP + phosphate + H(+)</text>
        <dbReference type="Rhea" id="RHEA:13065"/>
        <dbReference type="ChEBI" id="CHEBI:15377"/>
        <dbReference type="ChEBI" id="CHEBI:15378"/>
        <dbReference type="ChEBI" id="CHEBI:30616"/>
        <dbReference type="ChEBI" id="CHEBI:43474"/>
        <dbReference type="ChEBI" id="CHEBI:456216"/>
        <dbReference type="EC" id="3.6.4.12"/>
    </reaction>
</comment>
<dbReference type="GO" id="GO:0003677">
    <property type="term" value="F:DNA binding"/>
    <property type="evidence" value="ECO:0007669"/>
    <property type="project" value="UniProtKB-UniRule"/>
</dbReference>
<keyword evidence="13 19" id="KW-0411">Iron-sulfur</keyword>
<dbReference type="GO" id="GO:0005737">
    <property type="term" value="C:cytoplasm"/>
    <property type="evidence" value="ECO:0007669"/>
    <property type="project" value="TreeGrafter"/>
</dbReference>
<evidence type="ECO:0000256" key="12">
    <source>
        <dbReference type="ARBA" id="ARBA00023004"/>
    </source>
</evidence>
<keyword evidence="17 19" id="KW-0511">Multifunctional enzyme</keyword>
<dbReference type="InterPro" id="IPR026851">
    <property type="entry name" value="Dna2/JHS1_DEXXQ-box"/>
</dbReference>
<comment type="function">
    <text evidence="19">Key enzyme involved in DNA replication and DNA repair. Involved in Okazaki fragments processing by cleaving long flaps that escape FEN1: flaps that are longer than 27 nucleotides are coated by replication protein A complex (RPA), leading to recruit DNA2 which cleaves the flap until it is too short to bind RPA and becomes a substrate for FEN1. Also involved in 5'-end resection of DNA during double-strand break (DSB) repair by mediating the cleavage of 5'-ssDNA.</text>
</comment>
<feature type="domain" description="DNA2/NAM7 helicase helicase" evidence="21">
    <location>
        <begin position="611"/>
        <end position="699"/>
    </location>
</feature>
<keyword evidence="4 19" id="KW-0235">DNA replication</keyword>
<dbReference type="InterPro" id="IPR047187">
    <property type="entry name" value="SF1_C_Upf1"/>
</dbReference>
<dbReference type="GO" id="GO:0017108">
    <property type="term" value="F:5'-flap endonuclease activity"/>
    <property type="evidence" value="ECO:0007669"/>
    <property type="project" value="UniProtKB-UniRule"/>
</dbReference>
<dbReference type="Gene3D" id="2.40.30.270">
    <property type="match status" value="1"/>
</dbReference>
<dbReference type="SUPFAM" id="SSF52540">
    <property type="entry name" value="P-loop containing nucleoside triphosphate hydrolases"/>
    <property type="match status" value="1"/>
</dbReference>
<evidence type="ECO:0000256" key="1">
    <source>
        <dbReference type="ARBA" id="ARBA00001966"/>
    </source>
</evidence>
<evidence type="ECO:0000259" key="20">
    <source>
        <dbReference type="Pfam" id="PF08696"/>
    </source>
</evidence>
<comment type="cofactor">
    <cofactor evidence="1">
        <name>[4Fe-4S] cluster</name>
        <dbReference type="ChEBI" id="CHEBI:49883"/>
    </cofactor>
</comment>
<keyword evidence="10 19" id="KW-0347">Helicase</keyword>
<organism evidence="23 24">
    <name type="scientific">Trichuris muris</name>
    <name type="common">Mouse whipworm</name>
    <dbReference type="NCBI Taxonomy" id="70415"/>
    <lineage>
        <taxon>Eukaryota</taxon>
        <taxon>Metazoa</taxon>
        <taxon>Ecdysozoa</taxon>
        <taxon>Nematoda</taxon>
        <taxon>Enoplea</taxon>
        <taxon>Dorylaimia</taxon>
        <taxon>Trichinellida</taxon>
        <taxon>Trichuridae</taxon>
        <taxon>Trichuris</taxon>
    </lineage>
</organism>
<evidence type="ECO:0000256" key="2">
    <source>
        <dbReference type="ARBA" id="ARBA00007913"/>
    </source>
</evidence>
<comment type="subcellular location">
    <subcellularLocation>
        <location evidence="19">Nucleus</location>
    </subcellularLocation>
    <subcellularLocation>
        <location evidence="19">Chromosome</location>
    </subcellularLocation>
</comment>
<feature type="domain" description="DNA replication factor Dna2 N-terminal" evidence="20">
    <location>
        <begin position="103"/>
        <end position="298"/>
    </location>
</feature>
<keyword evidence="9 19" id="KW-0378">Hydrolase</keyword>
<keyword evidence="5 19" id="KW-0540">Nuclease</keyword>
<keyword evidence="15 19" id="KW-0234">DNA repair</keyword>
<dbReference type="InterPro" id="IPR041679">
    <property type="entry name" value="DNA2/NAM7-like_C"/>
</dbReference>
<evidence type="ECO:0000256" key="8">
    <source>
        <dbReference type="ARBA" id="ARBA00022763"/>
    </source>
</evidence>
<dbReference type="InterPro" id="IPR011604">
    <property type="entry name" value="PDDEXK-like_dom_sf"/>
</dbReference>
<evidence type="ECO:0000256" key="3">
    <source>
        <dbReference type="ARBA" id="ARBA00022485"/>
    </source>
</evidence>
<evidence type="ECO:0000256" key="10">
    <source>
        <dbReference type="ARBA" id="ARBA00022806"/>
    </source>
</evidence>
<dbReference type="GO" id="GO:0033567">
    <property type="term" value="P:DNA replication, Okazaki fragment processing"/>
    <property type="evidence" value="ECO:0007669"/>
    <property type="project" value="UniProtKB-UniRule"/>
</dbReference>
<keyword evidence="23" id="KW-1185">Reference proteome</keyword>
<evidence type="ECO:0000256" key="13">
    <source>
        <dbReference type="ARBA" id="ARBA00023014"/>
    </source>
</evidence>
<dbReference type="InterPro" id="IPR045055">
    <property type="entry name" value="DNA2/NAM7-like"/>
</dbReference>
<proteinExistence type="inferred from homology"/>
<evidence type="ECO:0000259" key="21">
    <source>
        <dbReference type="Pfam" id="PF13086"/>
    </source>
</evidence>
<sequence length="1049" mass="118241">MPLGELQQGDLKHRTTNVVGEGKYAVRLPKIGLPAVTDLKDAKDENCQNRSFDDTDFSFLSQTCSDHYGTNLLCTRCTRALNLIIAFAEKRATDLRLLCTDGREVLLKDYWMLTEVAAGDHIRVLVPSYKYNESQITISRTEGAVILEPETILSASKISNSIFCRRRFVLESMFHFGESLGLALLIGDIAHKIFQTAIKQRICDVNALAMIAQKILHDLESLKMLYFFNLDASVVYEGLKTPIISSCNFVRKYVVNGEPIATAEFRESVHFDSVGDIEDELICRRLALRGTTDLTVQVRRKSGLVRMPFELKSNRSVCSSEHATQVKLYCILLSSQYQELCDRGLLFYLGDEKLKSVGLSNNDINGLLQLRNELVFFLRSYFDSSDQMVLPRGISNLRACERCPQRLACSILPRSDDLPAVKAFAADAIKHLSASELDYCNKWLLWLRLESVEKRRDLAASAPERNNMNSFVQLYFVVHSVSHNEELFNLQMNDNEKLSIAHSFFIFDNVLVTSADDETTTSICTVREIMHDSMVVHTYKPTKFNEGALVVVKKYVGDLKFDPSLKSLMQLMQDTNASNRLRRLIIDLAEPTAEAKLSVSLFTDARDIFSKLNVEQARAIFKATAANDYVLIKGYPGSGKTSTIVALIRLLLYCKKSVLITAHTNSAVDNVLSKLMQYTGDILRIGVPEIVDATVRQFLPEAKLGDAPSLDFVVNVFDKTAVVGATCHTVSSHPLFVRRRFDVCIIDEATLVPESLCIPALLCSQKFVLVGDSLQLQPLVMSLRARSEGMTVSLFSKLEQRYPYTVCKLQKQYRMNRVICSLSSVMFYDGQLQCGDPRIDNAVLEYQSFVNPQEQWLQSCLSLNINDSVIFISTSHCRSACALRKNAAAVENVFEAGLVARLCDVFVKARLRADQIGVITTYRHQVEVIKKRLLESLLCSENSIQVNTIDQYQGRDKDVIIVSFVWSSNLKTHASTPCLLLEDEKRLNVALTRARKKLIMIGHLIDLTESIPVFSLLRKQLLDSQIVWMDEGRSQFEMMHSHPGEIVHQ</sequence>
<keyword evidence="6 19" id="KW-0479">Metal-binding</keyword>
<feature type="domain" description="DNA2/NAM7 helicase-like C-terminal" evidence="22">
    <location>
        <begin position="791"/>
        <end position="1003"/>
    </location>
</feature>
<evidence type="ECO:0000256" key="14">
    <source>
        <dbReference type="ARBA" id="ARBA00023125"/>
    </source>
</evidence>
<evidence type="ECO:0000256" key="4">
    <source>
        <dbReference type="ARBA" id="ARBA00022705"/>
    </source>
</evidence>
<dbReference type="Pfam" id="PF13087">
    <property type="entry name" value="AAA_12"/>
    <property type="match status" value="1"/>
</dbReference>
<dbReference type="GO" id="GO:0017116">
    <property type="term" value="F:single-stranded DNA helicase activity"/>
    <property type="evidence" value="ECO:0007669"/>
    <property type="project" value="UniProtKB-UniRule"/>
</dbReference>
<evidence type="ECO:0000256" key="17">
    <source>
        <dbReference type="ARBA" id="ARBA00023268"/>
    </source>
</evidence>
<name>A0A5S6Q892_TRIMR</name>
<keyword evidence="14 19" id="KW-0238">DNA-binding</keyword>
<evidence type="ECO:0000256" key="9">
    <source>
        <dbReference type="ARBA" id="ARBA00022801"/>
    </source>
</evidence>
<evidence type="ECO:0000313" key="24">
    <source>
        <dbReference type="WBParaSite" id="TMUE_1000003521.1"/>
    </source>
</evidence>
<dbReference type="GO" id="GO:0005524">
    <property type="term" value="F:ATP binding"/>
    <property type="evidence" value="ECO:0007669"/>
    <property type="project" value="UniProtKB-UniRule"/>
</dbReference>
<keyword evidence="3 19" id="KW-0004">4Fe-4S</keyword>
<keyword evidence="8 19" id="KW-0227">DNA damage</keyword>
<dbReference type="InterPro" id="IPR014808">
    <property type="entry name" value="DNA_replication_fac_Dna2_N"/>
</dbReference>
<evidence type="ECO:0000256" key="7">
    <source>
        <dbReference type="ARBA" id="ARBA00022741"/>
    </source>
</evidence>
<dbReference type="Proteomes" id="UP000046395">
    <property type="component" value="Unassembled WGS sequence"/>
</dbReference>
<dbReference type="EC" id="3.1.-.-" evidence="19"/>
<protein>
    <recommendedName>
        <fullName evidence="19">DNA replication ATP-dependent helicase/nuclease</fullName>
        <ecNumber evidence="19">3.1.-.-</ecNumber>
        <ecNumber evidence="19">3.6.4.12</ecNumber>
    </recommendedName>
</protein>
<evidence type="ECO:0000256" key="6">
    <source>
        <dbReference type="ARBA" id="ARBA00022723"/>
    </source>
</evidence>
<dbReference type="AlphaFoldDB" id="A0A5S6Q892"/>
<dbReference type="WBParaSite" id="TMUE_1000003521.1">
    <property type="protein sequence ID" value="TMUE_1000003521.1"/>
    <property type="gene ID" value="WBGene00287866"/>
</dbReference>
<evidence type="ECO:0000256" key="15">
    <source>
        <dbReference type="ARBA" id="ARBA00023204"/>
    </source>
</evidence>
<dbReference type="GO" id="GO:0046872">
    <property type="term" value="F:metal ion binding"/>
    <property type="evidence" value="ECO:0007669"/>
    <property type="project" value="UniProtKB-UniRule"/>
</dbReference>
<dbReference type="CDD" id="cd18041">
    <property type="entry name" value="DEXXQc_DNA2"/>
    <property type="match status" value="1"/>
</dbReference>
<keyword evidence="19" id="KW-0158">Chromosome</keyword>
<dbReference type="Gene3D" id="3.40.50.300">
    <property type="entry name" value="P-loop containing nucleotide triphosphate hydrolases"/>
    <property type="match status" value="3"/>
</dbReference>
<dbReference type="STRING" id="70415.A0A5S6Q892"/>
<dbReference type="PANTHER" id="PTHR10887">
    <property type="entry name" value="DNA2/NAM7 HELICASE FAMILY"/>
    <property type="match status" value="1"/>
</dbReference>
<dbReference type="GO" id="GO:0006281">
    <property type="term" value="P:DNA repair"/>
    <property type="evidence" value="ECO:0007669"/>
    <property type="project" value="UniProtKB-KW"/>
</dbReference>
<dbReference type="GO" id="GO:0051539">
    <property type="term" value="F:4 iron, 4 sulfur cluster binding"/>
    <property type="evidence" value="ECO:0007669"/>
    <property type="project" value="UniProtKB-UniRule"/>
</dbReference>
<dbReference type="GO" id="GO:0005634">
    <property type="term" value="C:nucleus"/>
    <property type="evidence" value="ECO:0007669"/>
    <property type="project" value="UniProtKB-SubCell"/>
</dbReference>
<evidence type="ECO:0000256" key="18">
    <source>
        <dbReference type="ARBA" id="ARBA00047995"/>
    </source>
</evidence>
<evidence type="ECO:0000256" key="16">
    <source>
        <dbReference type="ARBA" id="ARBA00023242"/>
    </source>
</evidence>
<evidence type="ECO:0000313" key="23">
    <source>
        <dbReference type="Proteomes" id="UP000046395"/>
    </source>
</evidence>
<keyword evidence="12 19" id="KW-0408">Iron</keyword>
<dbReference type="InterPro" id="IPR041677">
    <property type="entry name" value="DNA2/NAM7_AAA_11"/>
</dbReference>
<dbReference type="GO" id="GO:0005694">
    <property type="term" value="C:chromosome"/>
    <property type="evidence" value="ECO:0007669"/>
    <property type="project" value="UniProtKB-SubCell"/>
</dbReference>
<dbReference type="Pfam" id="PF13086">
    <property type="entry name" value="AAA_11"/>
    <property type="match status" value="2"/>
</dbReference>
<feature type="domain" description="DNA2/NAM7 helicase helicase" evidence="21">
    <location>
        <begin position="715"/>
        <end position="782"/>
    </location>
</feature>
<keyword evidence="11 19" id="KW-0067">ATP-binding</keyword>
<dbReference type="GO" id="GO:0071932">
    <property type="term" value="P:replication fork reversal"/>
    <property type="evidence" value="ECO:0007669"/>
    <property type="project" value="TreeGrafter"/>
</dbReference>
<evidence type="ECO:0000256" key="11">
    <source>
        <dbReference type="ARBA" id="ARBA00022840"/>
    </source>
</evidence>
<dbReference type="PANTHER" id="PTHR10887:SF433">
    <property type="entry name" value="DNA REPLICATION ATP-DEPENDENT HELICASE_NUCLEASE DNA2"/>
    <property type="match status" value="1"/>
</dbReference>
<comment type="similarity">
    <text evidence="2 19">Belongs to the DNA2/NAM7 helicase family.</text>
</comment>
<dbReference type="Pfam" id="PF08696">
    <property type="entry name" value="Dna2"/>
    <property type="match status" value="1"/>
</dbReference>
<evidence type="ECO:0000256" key="19">
    <source>
        <dbReference type="RuleBase" id="RU367041"/>
    </source>
</evidence>
<dbReference type="InterPro" id="IPR027417">
    <property type="entry name" value="P-loop_NTPase"/>
</dbReference>
<accession>A0A5S6Q892</accession>